<gene>
    <name evidence="7" type="ORF">AAW51_0450</name>
</gene>
<proteinExistence type="predicted"/>
<dbReference type="InterPro" id="IPR011706">
    <property type="entry name" value="Cu-oxidase_C"/>
</dbReference>
<evidence type="ECO:0000313" key="8">
    <source>
        <dbReference type="Proteomes" id="UP000035352"/>
    </source>
</evidence>
<dbReference type="InterPro" id="IPR011707">
    <property type="entry name" value="Cu-oxidase-like_N"/>
</dbReference>
<evidence type="ECO:0000259" key="6">
    <source>
        <dbReference type="Pfam" id="PF07732"/>
    </source>
</evidence>
<feature type="domain" description="Plastocyanin-like" evidence="6">
    <location>
        <begin position="88"/>
        <end position="195"/>
    </location>
</feature>
<dbReference type="EMBL" id="CP011371">
    <property type="protein sequence ID" value="AKJ27141.1"/>
    <property type="molecule type" value="Genomic_DNA"/>
</dbReference>
<dbReference type="OrthoDB" id="9757546at2"/>
<keyword evidence="3" id="KW-0560">Oxidoreductase</keyword>
<dbReference type="Proteomes" id="UP000035352">
    <property type="component" value="Chromosome"/>
</dbReference>
<dbReference type="AlphaFoldDB" id="A0A0G3BIE1"/>
<dbReference type="RefSeq" id="WP_047193311.1">
    <property type="nucleotide sequence ID" value="NZ_CP011371.1"/>
</dbReference>
<dbReference type="PATRIC" id="fig|413882.6.peg.475"/>
<comment type="subcellular location">
    <subcellularLocation>
        <location evidence="1">Periplasm</location>
    </subcellularLocation>
</comment>
<sequence>MTTSRRRFLTGTAAAGAAVAASTVSKVAMAALPEPVLQTSPLTAPPLRPDTGRPYNPMVTLNGWSLPWRMNNGVKEFHLVAEPVVREFAPGMKAHLWGYNGTSPGPTIEAVEGDRVRIFVTNRLPEHTTVHWHGLRLPNGMDGVGGLTQPHIPPGKTYVYEFVVRRSGTFKYHPHADEMVQMAMGMYGMFIAHPKDPKFMAVDRDYGFIITAFDIEPGSFTPRVSEMTDFNLWTFNSRVFPGIDSMVARLGERVRIRIGNLTMTNHPIHLHGYEFVVTGTDGGWTRESARWNEVTTDVAVGQMRAVEFLADEPGDWAFHCHKSHHTMNAMGHDLPTMIGVDHTGIAKQVQKLIPDYMVMGERGMADMAEMEMPIPDNTLPMMTGQGPFGPVEMGGMFTVMKVRANQKRGDFKDPGWYQHPPGEVAYEFTGRLPEPARSFTAGGQSMALARKPAQHVEMRVRKPNGRGGGHGH</sequence>
<evidence type="ECO:0000256" key="4">
    <source>
        <dbReference type="SAM" id="SignalP"/>
    </source>
</evidence>
<evidence type="ECO:0000256" key="2">
    <source>
        <dbReference type="ARBA" id="ARBA00022723"/>
    </source>
</evidence>
<dbReference type="STRING" id="413882.AAW51_0450"/>
<organism evidence="7 8">
    <name type="scientific">Caldimonas brevitalea</name>
    <dbReference type="NCBI Taxonomy" id="413882"/>
    <lineage>
        <taxon>Bacteria</taxon>
        <taxon>Pseudomonadati</taxon>
        <taxon>Pseudomonadota</taxon>
        <taxon>Betaproteobacteria</taxon>
        <taxon>Burkholderiales</taxon>
        <taxon>Sphaerotilaceae</taxon>
        <taxon>Caldimonas</taxon>
    </lineage>
</organism>
<dbReference type="GO" id="GO:0005507">
    <property type="term" value="F:copper ion binding"/>
    <property type="evidence" value="ECO:0007669"/>
    <property type="project" value="InterPro"/>
</dbReference>
<dbReference type="InterPro" id="IPR008972">
    <property type="entry name" value="Cupredoxin"/>
</dbReference>
<dbReference type="Pfam" id="PF07732">
    <property type="entry name" value="Cu-oxidase_3"/>
    <property type="match status" value="1"/>
</dbReference>
<dbReference type="GO" id="GO:0016491">
    <property type="term" value="F:oxidoreductase activity"/>
    <property type="evidence" value="ECO:0007669"/>
    <property type="project" value="UniProtKB-KW"/>
</dbReference>
<accession>A0A0G3BIE1</accession>
<dbReference type="PROSITE" id="PS51318">
    <property type="entry name" value="TAT"/>
    <property type="match status" value="1"/>
</dbReference>
<dbReference type="InterPro" id="IPR019546">
    <property type="entry name" value="TAT_signal_bac_arc"/>
</dbReference>
<dbReference type="Pfam" id="PF07731">
    <property type="entry name" value="Cu-oxidase_2"/>
    <property type="match status" value="1"/>
</dbReference>
<dbReference type="SUPFAM" id="SSF49503">
    <property type="entry name" value="Cupredoxins"/>
    <property type="match status" value="2"/>
</dbReference>
<dbReference type="NCBIfam" id="TIGR01409">
    <property type="entry name" value="TAT_signal_seq"/>
    <property type="match status" value="1"/>
</dbReference>
<evidence type="ECO:0000313" key="7">
    <source>
        <dbReference type="EMBL" id="AKJ27141.1"/>
    </source>
</evidence>
<dbReference type="InterPro" id="IPR002355">
    <property type="entry name" value="Cu_oxidase_Cu_BS"/>
</dbReference>
<dbReference type="Gene3D" id="2.60.40.420">
    <property type="entry name" value="Cupredoxins - blue copper proteins"/>
    <property type="match status" value="1"/>
</dbReference>
<dbReference type="PROSITE" id="PS00080">
    <property type="entry name" value="MULTICOPPER_OXIDASE2"/>
    <property type="match status" value="1"/>
</dbReference>
<evidence type="ECO:0000256" key="3">
    <source>
        <dbReference type="ARBA" id="ARBA00023002"/>
    </source>
</evidence>
<feature type="chain" id="PRO_5002551646" evidence="4">
    <location>
        <begin position="31"/>
        <end position="472"/>
    </location>
</feature>
<dbReference type="CDD" id="cd04202">
    <property type="entry name" value="CuRO_D2_2dMcoN_like"/>
    <property type="match status" value="1"/>
</dbReference>
<dbReference type="GO" id="GO:0042597">
    <property type="term" value="C:periplasmic space"/>
    <property type="evidence" value="ECO:0007669"/>
    <property type="project" value="UniProtKB-SubCell"/>
</dbReference>
<dbReference type="PANTHER" id="PTHR11709">
    <property type="entry name" value="MULTI-COPPER OXIDASE"/>
    <property type="match status" value="1"/>
</dbReference>
<feature type="domain" description="Plastocyanin-like" evidence="5">
    <location>
        <begin position="223"/>
        <end position="334"/>
    </location>
</feature>
<keyword evidence="2" id="KW-0479">Metal-binding</keyword>
<feature type="signal peptide" evidence="4">
    <location>
        <begin position="1"/>
        <end position="30"/>
    </location>
</feature>
<name>A0A0G3BIE1_9BURK</name>
<dbReference type="KEGG" id="pbh:AAW51_0450"/>
<keyword evidence="8" id="KW-1185">Reference proteome</keyword>
<keyword evidence="4" id="KW-0732">Signal</keyword>
<evidence type="ECO:0000256" key="1">
    <source>
        <dbReference type="ARBA" id="ARBA00004418"/>
    </source>
</evidence>
<evidence type="ECO:0000259" key="5">
    <source>
        <dbReference type="Pfam" id="PF07731"/>
    </source>
</evidence>
<dbReference type="CDD" id="cd13860">
    <property type="entry name" value="CuRO_1_2dMco_1"/>
    <property type="match status" value="1"/>
</dbReference>
<dbReference type="InterPro" id="IPR045087">
    <property type="entry name" value="Cu-oxidase_fam"/>
</dbReference>
<reference evidence="7 8" key="1">
    <citation type="submission" date="2015-05" db="EMBL/GenBank/DDBJ databases">
        <authorList>
            <person name="Tang B."/>
            <person name="Yu Y."/>
        </authorList>
    </citation>
    <scope>NUCLEOTIDE SEQUENCE [LARGE SCALE GENOMIC DNA]</scope>
    <source>
        <strain evidence="7 8">DSM 7029</strain>
    </source>
</reference>
<protein>
    <submittedName>
        <fullName evidence="7">Copper oxidase</fullName>
    </submittedName>
</protein>
<dbReference type="InterPro" id="IPR006311">
    <property type="entry name" value="TAT_signal"/>
</dbReference>